<gene>
    <name evidence="5" type="ORF">K7C98_42875</name>
</gene>
<dbReference type="PANTHER" id="PTHR44103">
    <property type="entry name" value="PROPROTEIN CONVERTASE P"/>
    <property type="match status" value="1"/>
</dbReference>
<name>A0ABS7U653_9BACT</name>
<evidence type="ECO:0000256" key="1">
    <source>
        <dbReference type="ARBA" id="ARBA00022729"/>
    </source>
</evidence>
<dbReference type="PROSITE" id="PS51257">
    <property type="entry name" value="PROKAR_LIPOPROTEIN"/>
    <property type="match status" value="1"/>
</dbReference>
<dbReference type="EMBL" id="JAIRAU010000059">
    <property type="protein sequence ID" value="MBZ5716018.1"/>
    <property type="molecule type" value="Genomic_DNA"/>
</dbReference>
<dbReference type="SUPFAM" id="SSF69318">
    <property type="entry name" value="Integrin alpha N-terminal domain"/>
    <property type="match status" value="1"/>
</dbReference>
<evidence type="ECO:0000256" key="4">
    <source>
        <dbReference type="SAM" id="MobiDB-lite"/>
    </source>
</evidence>
<keyword evidence="6" id="KW-1185">Reference proteome</keyword>
<dbReference type="InterPro" id="IPR011936">
    <property type="entry name" value="Myxo_disulph_rpt"/>
</dbReference>
<dbReference type="Proteomes" id="UP001139031">
    <property type="component" value="Unassembled WGS sequence"/>
</dbReference>
<dbReference type="Pfam" id="PF13517">
    <property type="entry name" value="FG-GAP_3"/>
    <property type="match status" value="1"/>
</dbReference>
<feature type="region of interest" description="Disordered" evidence="4">
    <location>
        <begin position="37"/>
        <end position="98"/>
    </location>
</feature>
<proteinExistence type="predicted"/>
<sequence>MVDCRIAGPLAFVAGVSACAVPNPLFLLGAGDDTGDGVGTAPASTSSGDGETGLDTGLDTDASSDPGTTSEPGVTTDLAPVCGNGQHEAGEQCDDGNQIPGDDCEVNCRQLFRPFDKPVDGTADATALALGDLDDDGDDDLALGYATCPIGQACVRLWLNDGDAGFVEAEPLPVAEAPARLFIGRWDEDDVVDVLATHAGGYVTLTLRGAIEGPIELQVPGDLPAAIVARLDGDEMPDLVVPNEQGKTIHYAFANGFGFSQPNVVSTTLPPRNVAVGDVDGDGELDVLYTIGSGPTTGFSVKLGFEGPDIGPFTSNASNAGAVALGEFGAPMTGPNVVYSDPVGNTLQVFDNKGSGQFEKTSDTIDAEPGMLRLLGAPINTDDVDNIVALAPAALQIFTYVDGKIASGPSRNFAGTGIDLQAGRLGGDARLDLAVLTTQGVYTLINQSGE</sequence>
<dbReference type="NCBIfam" id="TIGR02232">
    <property type="entry name" value="myxo_disulf_rpt"/>
    <property type="match status" value="1"/>
</dbReference>
<dbReference type="PANTHER" id="PTHR44103:SF1">
    <property type="entry name" value="PROPROTEIN CONVERTASE P"/>
    <property type="match status" value="1"/>
</dbReference>
<keyword evidence="3" id="KW-1015">Disulfide bond</keyword>
<dbReference type="InterPro" id="IPR013517">
    <property type="entry name" value="FG-GAP"/>
</dbReference>
<evidence type="ECO:0000313" key="5">
    <source>
        <dbReference type="EMBL" id="MBZ5716018.1"/>
    </source>
</evidence>
<evidence type="ECO:0000256" key="2">
    <source>
        <dbReference type="ARBA" id="ARBA00022737"/>
    </source>
</evidence>
<dbReference type="RefSeq" id="WP_224197758.1">
    <property type="nucleotide sequence ID" value="NZ_JAIRAU010000059.1"/>
</dbReference>
<evidence type="ECO:0000313" key="6">
    <source>
        <dbReference type="Proteomes" id="UP001139031"/>
    </source>
</evidence>
<keyword evidence="1" id="KW-0732">Signal</keyword>
<comment type="caution">
    <text evidence="5">The sequence shown here is derived from an EMBL/GenBank/DDBJ whole genome shotgun (WGS) entry which is preliminary data.</text>
</comment>
<dbReference type="InterPro" id="IPR028994">
    <property type="entry name" value="Integrin_alpha_N"/>
</dbReference>
<protein>
    <submittedName>
        <fullName evidence="5">FG-GAP-like repeat-containing protein</fullName>
    </submittedName>
</protein>
<keyword evidence="2" id="KW-0677">Repeat</keyword>
<feature type="compositionally biased region" description="Low complexity" evidence="4">
    <location>
        <begin position="39"/>
        <end position="63"/>
    </location>
</feature>
<organism evidence="5 6">
    <name type="scientific">Nannocystis pusilla</name>
    <dbReference type="NCBI Taxonomy" id="889268"/>
    <lineage>
        <taxon>Bacteria</taxon>
        <taxon>Pseudomonadati</taxon>
        <taxon>Myxococcota</taxon>
        <taxon>Polyangia</taxon>
        <taxon>Nannocystales</taxon>
        <taxon>Nannocystaceae</taxon>
        <taxon>Nannocystis</taxon>
    </lineage>
</organism>
<evidence type="ECO:0000256" key="3">
    <source>
        <dbReference type="ARBA" id="ARBA00023157"/>
    </source>
</evidence>
<accession>A0ABS7U653</accession>
<reference evidence="5" key="1">
    <citation type="submission" date="2021-08" db="EMBL/GenBank/DDBJ databases">
        <authorList>
            <person name="Stevens D.C."/>
        </authorList>
    </citation>
    <scope>NUCLEOTIDE SEQUENCE</scope>
    <source>
        <strain evidence="5">DSM 53165</strain>
    </source>
</reference>